<dbReference type="SUPFAM" id="SSF57863">
    <property type="entry name" value="ArfGap/RecO-like zinc finger"/>
    <property type="match status" value="1"/>
</dbReference>
<evidence type="ECO:0000313" key="4">
    <source>
        <dbReference type="EMBL" id="CAI9976149.1"/>
    </source>
</evidence>
<comment type="caution">
    <text evidence="4">The sequence shown here is derived from an EMBL/GenBank/DDBJ whole genome shotgun (WGS) entry which is preliminary data.</text>
</comment>
<dbReference type="CDD" id="cd08838">
    <property type="entry name" value="ArfGap_AGFG"/>
    <property type="match status" value="1"/>
</dbReference>
<evidence type="ECO:0000256" key="1">
    <source>
        <dbReference type="PROSITE-ProRule" id="PRU00288"/>
    </source>
</evidence>
<dbReference type="EMBL" id="CATOUU010001172">
    <property type="protein sequence ID" value="CAI9976149.1"/>
    <property type="molecule type" value="Genomic_DNA"/>
</dbReference>
<dbReference type="Proteomes" id="UP001642409">
    <property type="component" value="Unassembled WGS sequence"/>
</dbReference>
<evidence type="ECO:0000313" key="5">
    <source>
        <dbReference type="EMBL" id="CAL6072076.1"/>
    </source>
</evidence>
<dbReference type="SMART" id="SM00105">
    <property type="entry name" value="ArfGap"/>
    <property type="match status" value="1"/>
</dbReference>
<reference evidence="4" key="1">
    <citation type="submission" date="2023-06" db="EMBL/GenBank/DDBJ databases">
        <authorList>
            <person name="Kurt Z."/>
        </authorList>
    </citation>
    <scope>NUCLEOTIDE SEQUENCE</scope>
</reference>
<dbReference type="PANTHER" id="PTHR46085:SF3">
    <property type="entry name" value="ARF GTPASE ACTIVATING PROTEIN"/>
    <property type="match status" value="1"/>
</dbReference>
<dbReference type="PANTHER" id="PTHR46085">
    <property type="entry name" value="ARFGAP/RECO-RELATED"/>
    <property type="match status" value="1"/>
</dbReference>
<dbReference type="GO" id="GO:0008270">
    <property type="term" value="F:zinc ion binding"/>
    <property type="evidence" value="ECO:0007669"/>
    <property type="project" value="UniProtKB-KW"/>
</dbReference>
<organism evidence="4">
    <name type="scientific">Hexamita inflata</name>
    <dbReference type="NCBI Taxonomy" id="28002"/>
    <lineage>
        <taxon>Eukaryota</taxon>
        <taxon>Metamonada</taxon>
        <taxon>Diplomonadida</taxon>
        <taxon>Hexamitidae</taxon>
        <taxon>Hexamitinae</taxon>
        <taxon>Hexamita</taxon>
    </lineage>
</organism>
<proteinExistence type="predicted"/>
<gene>
    <name evidence="5" type="ORF">HINF_LOCUS55451</name>
    <name evidence="4" type="ORF">HINF_LOCUS63794</name>
</gene>
<dbReference type="PRINTS" id="PR00405">
    <property type="entry name" value="REVINTRACTNG"/>
</dbReference>
<keyword evidence="1" id="KW-0863">Zinc-finger</keyword>
<dbReference type="InterPro" id="IPR044820">
    <property type="entry name" value="AGD14-like"/>
</dbReference>
<feature type="region of interest" description="Disordered" evidence="2">
    <location>
        <begin position="335"/>
        <end position="366"/>
    </location>
</feature>
<dbReference type="Gene3D" id="1.10.220.150">
    <property type="entry name" value="Arf GTPase activating protein"/>
    <property type="match status" value="1"/>
</dbReference>
<dbReference type="AlphaFoldDB" id="A0AA86V0V3"/>
<dbReference type="PROSITE" id="PS50115">
    <property type="entry name" value="ARFGAP"/>
    <property type="match status" value="1"/>
</dbReference>
<dbReference type="InterPro" id="IPR001164">
    <property type="entry name" value="ArfGAP_dom"/>
</dbReference>
<feature type="domain" description="Arf-GAP" evidence="3">
    <location>
        <begin position="10"/>
        <end position="128"/>
    </location>
</feature>
<dbReference type="EMBL" id="CAXDID020000293">
    <property type="protein sequence ID" value="CAL6072076.1"/>
    <property type="molecule type" value="Genomic_DNA"/>
</dbReference>
<dbReference type="InterPro" id="IPR038508">
    <property type="entry name" value="ArfGAP_dom_sf"/>
</dbReference>
<sequence>MTDRDVEKCKKQLEAMRKLPENRRCANCASMAVPYICLDFGTFVCTRCSALHRDLTHRVKSITASKFTALEVAGVLGNQNDAQLYLCNWNESYYKVPGAGNEDTERAREFMNIKYVEKRWAHDSIKPAAPVAQQQFQQPAQPTYQQPAQPMQQMQQPMQPVTQYQQPQPAYGQQFGGPAPTQPFGQPPAFANKNVSPVKNAPAPVPVQAPVEDDPFADMLGPGPVKTAQPVSQPVVNNQPNNNFNQPSFNAYPNAPTNQPNQGGFAQPTFNSNATFNPNPQPTFNAGQSAAINNVKAGFNAAAFVGNNNAGSQNNAQKANWDMFGDMVKKAAGPVAAATQPIQNKPQPVKVNAPAPAPKGNDLLDF</sequence>
<evidence type="ECO:0000259" key="3">
    <source>
        <dbReference type="PROSITE" id="PS50115"/>
    </source>
</evidence>
<keyword evidence="1" id="KW-0479">Metal-binding</keyword>
<reference evidence="5 6" key="2">
    <citation type="submission" date="2024-07" db="EMBL/GenBank/DDBJ databases">
        <authorList>
            <person name="Akdeniz Z."/>
        </authorList>
    </citation>
    <scope>NUCLEOTIDE SEQUENCE [LARGE SCALE GENOMIC DNA]</scope>
</reference>
<evidence type="ECO:0000256" key="2">
    <source>
        <dbReference type="SAM" id="MobiDB-lite"/>
    </source>
</evidence>
<keyword evidence="1" id="KW-0862">Zinc</keyword>
<keyword evidence="6" id="KW-1185">Reference proteome</keyword>
<feature type="compositionally biased region" description="Low complexity" evidence="2">
    <location>
        <begin position="345"/>
        <end position="354"/>
    </location>
</feature>
<name>A0AA86V0V3_9EUKA</name>
<evidence type="ECO:0000313" key="6">
    <source>
        <dbReference type="Proteomes" id="UP001642409"/>
    </source>
</evidence>
<dbReference type="InterPro" id="IPR037278">
    <property type="entry name" value="ARFGAP/RecO"/>
</dbReference>
<dbReference type="GO" id="GO:0005096">
    <property type="term" value="F:GTPase activator activity"/>
    <property type="evidence" value="ECO:0007669"/>
    <property type="project" value="InterPro"/>
</dbReference>
<dbReference type="Pfam" id="PF01412">
    <property type="entry name" value="ArfGap"/>
    <property type="match status" value="1"/>
</dbReference>
<accession>A0AA86V0V3</accession>
<protein>
    <submittedName>
        <fullName evidence="4 5">GTPase activating protein for ARF</fullName>
    </submittedName>
</protein>